<proteinExistence type="predicted"/>
<keyword evidence="3" id="KW-1185">Reference proteome</keyword>
<evidence type="ECO:0008006" key="4">
    <source>
        <dbReference type="Google" id="ProtNLM"/>
    </source>
</evidence>
<dbReference type="PANTHER" id="PTHR47942">
    <property type="entry name" value="TETRATRICOPEPTIDE REPEAT (TPR)-LIKE SUPERFAMILY PROTEIN-RELATED"/>
    <property type="match status" value="1"/>
</dbReference>
<evidence type="ECO:0000256" key="1">
    <source>
        <dbReference type="ARBA" id="ARBA00022737"/>
    </source>
</evidence>
<dbReference type="PANTHER" id="PTHR47942:SF63">
    <property type="entry name" value="PENTATRICOPEPTIDE REPEAT-CONTAINING PROTEIN"/>
    <property type="match status" value="1"/>
</dbReference>
<gene>
    <name evidence="2" type="ORF">P8C59_006177</name>
</gene>
<dbReference type="Gene3D" id="1.25.40.10">
    <property type="entry name" value="Tetratricopeptide repeat domain"/>
    <property type="match status" value="1"/>
</dbReference>
<sequence length="209" mass="23838">MTEDINGVFEAMRQLGIEADVATYTILLEGTLARLVDQPPEELTAVVKRILNDMESSGIPANMQTFGKMVYILTQEGERADRPLMVLLDYIHLKRLKMSTHIYTMLAEYYFSRGAEGAKRVADLIKLRNQHEDCEIDRVFWERVIMGYCQAGETSMAWEEYRKLDASGAIVIYSTLYELLLALLRAGETDAAAELIYFKIDVFDMEGSR</sequence>
<protein>
    <recommendedName>
        <fullName evidence="4">Pentatricopeptide repeat-containing protein</fullName>
    </recommendedName>
</protein>
<dbReference type="EMBL" id="JAQQPM010000005">
    <property type="protein sequence ID" value="KAK2071781.1"/>
    <property type="molecule type" value="Genomic_DNA"/>
</dbReference>
<name>A0AAD9I5X8_9PEZI</name>
<dbReference type="Proteomes" id="UP001217918">
    <property type="component" value="Unassembled WGS sequence"/>
</dbReference>
<accession>A0AAD9I5X8</accession>
<evidence type="ECO:0000313" key="3">
    <source>
        <dbReference type="Proteomes" id="UP001217918"/>
    </source>
</evidence>
<organism evidence="2 3">
    <name type="scientific">Phyllachora maydis</name>
    <dbReference type="NCBI Taxonomy" id="1825666"/>
    <lineage>
        <taxon>Eukaryota</taxon>
        <taxon>Fungi</taxon>
        <taxon>Dikarya</taxon>
        <taxon>Ascomycota</taxon>
        <taxon>Pezizomycotina</taxon>
        <taxon>Sordariomycetes</taxon>
        <taxon>Sordariomycetidae</taxon>
        <taxon>Phyllachorales</taxon>
        <taxon>Phyllachoraceae</taxon>
        <taxon>Phyllachora</taxon>
    </lineage>
</organism>
<dbReference type="InterPro" id="IPR051222">
    <property type="entry name" value="PPR/CCM1_RNA-binding"/>
</dbReference>
<dbReference type="AlphaFoldDB" id="A0AAD9I5X8"/>
<comment type="caution">
    <text evidence="2">The sequence shown here is derived from an EMBL/GenBank/DDBJ whole genome shotgun (WGS) entry which is preliminary data.</text>
</comment>
<reference evidence="2" key="1">
    <citation type="journal article" date="2023" name="Mol. Plant Microbe Interact.">
        <title>Elucidating the Obligate Nature and Biological Capacity of an Invasive Fungal Corn Pathogen.</title>
        <authorList>
            <person name="MacCready J.S."/>
            <person name="Roggenkamp E.M."/>
            <person name="Gdanetz K."/>
            <person name="Chilvers M.I."/>
        </authorList>
    </citation>
    <scope>NUCLEOTIDE SEQUENCE</scope>
    <source>
        <strain evidence="2">PM02</strain>
    </source>
</reference>
<keyword evidence="1" id="KW-0677">Repeat</keyword>
<evidence type="ECO:0000313" key="2">
    <source>
        <dbReference type="EMBL" id="KAK2071781.1"/>
    </source>
</evidence>
<dbReference type="InterPro" id="IPR011990">
    <property type="entry name" value="TPR-like_helical_dom_sf"/>
</dbReference>